<feature type="domain" description="No apical meristem-associated C-terminal" evidence="2">
    <location>
        <begin position="200"/>
        <end position="306"/>
    </location>
</feature>
<feature type="region of interest" description="Disordered" evidence="1">
    <location>
        <begin position="617"/>
        <end position="691"/>
    </location>
</feature>
<dbReference type="AlphaFoldDB" id="A0A1X6P0B9"/>
<feature type="region of interest" description="Disordered" evidence="1">
    <location>
        <begin position="231"/>
        <end position="263"/>
    </location>
</feature>
<feature type="compositionally biased region" description="Basic and acidic residues" evidence="1">
    <location>
        <begin position="639"/>
        <end position="654"/>
    </location>
</feature>
<proteinExistence type="predicted"/>
<dbReference type="Pfam" id="PF14303">
    <property type="entry name" value="NAM-associated"/>
    <property type="match status" value="1"/>
</dbReference>
<evidence type="ECO:0000313" key="4">
    <source>
        <dbReference type="Proteomes" id="UP000218209"/>
    </source>
</evidence>
<dbReference type="InterPro" id="IPR029466">
    <property type="entry name" value="NAM-associated_C"/>
</dbReference>
<name>A0A1X6P0B9_PORUM</name>
<evidence type="ECO:0000256" key="1">
    <source>
        <dbReference type="SAM" id="MobiDB-lite"/>
    </source>
</evidence>
<feature type="region of interest" description="Disordered" evidence="1">
    <location>
        <begin position="763"/>
        <end position="844"/>
    </location>
</feature>
<dbReference type="PANTHER" id="PTHR45023:SF4">
    <property type="entry name" value="GLYCINE-RICH PROTEIN-RELATED"/>
    <property type="match status" value="1"/>
</dbReference>
<feature type="compositionally biased region" description="Low complexity" evidence="1">
    <location>
        <begin position="55"/>
        <end position="64"/>
    </location>
</feature>
<protein>
    <recommendedName>
        <fullName evidence="2">No apical meristem-associated C-terminal domain-containing protein</fullName>
    </recommendedName>
</protein>
<feature type="compositionally biased region" description="Acidic residues" evidence="1">
    <location>
        <begin position="769"/>
        <end position="794"/>
    </location>
</feature>
<dbReference type="EMBL" id="KV918958">
    <property type="protein sequence ID" value="OSX74225.1"/>
    <property type="molecule type" value="Genomic_DNA"/>
</dbReference>
<evidence type="ECO:0000259" key="2">
    <source>
        <dbReference type="Pfam" id="PF14303"/>
    </source>
</evidence>
<dbReference type="OrthoDB" id="2507178at2759"/>
<feature type="region of interest" description="Disordered" evidence="1">
    <location>
        <begin position="718"/>
        <end position="750"/>
    </location>
</feature>
<accession>A0A1X6P0B9</accession>
<dbReference type="Proteomes" id="UP000218209">
    <property type="component" value="Unassembled WGS sequence"/>
</dbReference>
<evidence type="ECO:0000313" key="3">
    <source>
        <dbReference type="EMBL" id="OSX74225.1"/>
    </source>
</evidence>
<dbReference type="PANTHER" id="PTHR45023">
    <property type="match status" value="1"/>
</dbReference>
<feature type="compositionally biased region" description="Low complexity" evidence="1">
    <location>
        <begin position="20"/>
        <end position="42"/>
    </location>
</feature>
<sequence>MAAATGTVVGGDSSAAASMTVTPAQAAAEGAARALAAPVVSSPSPPVTAADRRAASSAAAASPVAKKKAGRGVAWSDEERLCLCKGWLTTTVDPVLGTNQTNTTFWNAMVDNSRDAMIEARLPQLEKRLQRSDRVMERTFRYDISNATHRLNACRISAVKRQLTGSLTEEDLDMAAVALYNDKGPYQGIRREAAAIKCDYFHCWRLLRANPKFSIDAAMEHQTLTGYSVFGDASKDSDESDDDEVSTTPNKRRATGALERPMGTKAAKAAFRSDVSLERESAAHTAALNSLAKSSAERNDLAKRKHAVEFWSMPHVRDTPQGKAYWARQLDARLAGEGGLAAIPATSVRVGGAAHAAPLATGAASSTAALTSTAAVAAAEVAATAALAPAAVSAPSALACAAATASGTIVSSARTPPTLGAHPEHVKDTAEAVAVRAAASAEPAARRRPGSQEARADVDTHRRRAAAVAAAAAKERVDAAEYLAHAKAQRLHAERRVALVRQQAAADAAKAATAKAAATHAATDAAKAAAANSAATQAAADAAEAAAATAAATQAAADAAKAAAATAAATQMSTAADGGGRVALAPAAANVDDVLDVVELLDDEELVGNTLVERVVGPGVHGGVHNGLQRGRLNGGRDGGGRKDGPRAGESRREDDDDTPCSPPLPRSSTRRSARASAAMKTKRAAWEEERRTTSMFKNIDAALKRAAAAAHGAATSPAAATPVASPAGTAGDGHTSNTTARASTMATAPAALPTAARTVADGARNWDADLEAADQELYDAEAAGEEEEEENREEDTLYLGTPPPSPPRPQRFRACVTGRRPPLPPRGAARSCSSSEESVDVRF</sequence>
<feature type="region of interest" description="Disordered" evidence="1">
    <location>
        <begin position="436"/>
        <end position="461"/>
    </location>
</feature>
<organism evidence="3 4">
    <name type="scientific">Porphyra umbilicalis</name>
    <name type="common">Purple laver</name>
    <name type="synonym">Red alga</name>
    <dbReference type="NCBI Taxonomy" id="2786"/>
    <lineage>
        <taxon>Eukaryota</taxon>
        <taxon>Rhodophyta</taxon>
        <taxon>Bangiophyceae</taxon>
        <taxon>Bangiales</taxon>
        <taxon>Bangiaceae</taxon>
        <taxon>Porphyra</taxon>
    </lineage>
</organism>
<feature type="region of interest" description="Disordered" evidence="1">
    <location>
        <begin position="1"/>
        <end position="70"/>
    </location>
</feature>
<gene>
    <name evidence="3" type="ORF">BU14_0300s0022</name>
</gene>
<keyword evidence="4" id="KW-1185">Reference proteome</keyword>
<reference evidence="3 4" key="1">
    <citation type="submission" date="2017-03" db="EMBL/GenBank/DDBJ databases">
        <title>WGS assembly of Porphyra umbilicalis.</title>
        <authorList>
            <person name="Brawley S.H."/>
            <person name="Blouin N.A."/>
            <person name="Ficko-Blean E."/>
            <person name="Wheeler G.L."/>
            <person name="Lohr M."/>
            <person name="Goodson H.V."/>
            <person name="Jenkins J.W."/>
            <person name="Blaby-Haas C.E."/>
            <person name="Helliwell K.E."/>
            <person name="Chan C."/>
            <person name="Marriage T."/>
            <person name="Bhattacharya D."/>
            <person name="Klein A.S."/>
            <person name="Badis Y."/>
            <person name="Brodie J."/>
            <person name="Cao Y."/>
            <person name="Collen J."/>
            <person name="Dittami S.M."/>
            <person name="Gachon C.M."/>
            <person name="Green B.R."/>
            <person name="Karpowicz S."/>
            <person name="Kim J.W."/>
            <person name="Kudahl U."/>
            <person name="Lin S."/>
            <person name="Michel G."/>
            <person name="Mittag M."/>
            <person name="Olson B.J."/>
            <person name="Pangilinan J."/>
            <person name="Peng Y."/>
            <person name="Qiu H."/>
            <person name="Shu S."/>
            <person name="Singer J.T."/>
            <person name="Smith A.G."/>
            <person name="Sprecher B.N."/>
            <person name="Wagner V."/>
            <person name="Wang W."/>
            <person name="Wang Z.-Y."/>
            <person name="Yan J."/>
            <person name="Yarish C."/>
            <person name="Zoeuner-Riek S."/>
            <person name="Zhuang Y."/>
            <person name="Zou Y."/>
            <person name="Lindquist E.A."/>
            <person name="Grimwood J."/>
            <person name="Barry K."/>
            <person name="Rokhsar D.S."/>
            <person name="Schmutz J."/>
            <person name="Stiller J.W."/>
            <person name="Grossman A.R."/>
            <person name="Prochnik S.E."/>
        </authorList>
    </citation>
    <scope>NUCLEOTIDE SEQUENCE [LARGE SCALE GENOMIC DNA]</scope>
    <source>
        <strain evidence="3">4086291</strain>
    </source>
</reference>